<comment type="caution">
    <text evidence="2">The sequence shown here is derived from an EMBL/GenBank/DDBJ whole genome shotgun (WGS) entry which is preliminary data.</text>
</comment>
<accession>A0A0E9MPM9</accession>
<evidence type="ECO:0000313" key="2">
    <source>
        <dbReference type="EMBL" id="GAO39504.1"/>
    </source>
</evidence>
<keyword evidence="1" id="KW-1133">Transmembrane helix</keyword>
<gene>
    <name evidence="2" type="ORF">SCH01S_32_00410</name>
</gene>
<sequence>MTAALCLFLAAINIATLLAFWWDKDAARAARRRIPERNLLALALFGGTPAAFAARQMFRHKTRKQPFSTYLMVIAAAQAGGALGLALA</sequence>
<feature type="transmembrane region" description="Helical" evidence="1">
    <location>
        <begin position="39"/>
        <end position="58"/>
    </location>
</feature>
<dbReference type="OrthoDB" id="72963at2"/>
<evidence type="ECO:0000313" key="3">
    <source>
        <dbReference type="Proteomes" id="UP000033202"/>
    </source>
</evidence>
<dbReference type="InterPro" id="IPR010718">
    <property type="entry name" value="DUF1294"/>
</dbReference>
<dbReference type="Proteomes" id="UP000033202">
    <property type="component" value="Unassembled WGS sequence"/>
</dbReference>
<proteinExistence type="predicted"/>
<dbReference type="EMBL" id="BBWU01000032">
    <property type="protein sequence ID" value="GAO39504.1"/>
    <property type="molecule type" value="Genomic_DNA"/>
</dbReference>
<name>A0A0E9MPM9_9SPHN</name>
<organism evidence="2 3">
    <name type="scientific">Sphingomonas changbaiensis NBRC 104936</name>
    <dbReference type="NCBI Taxonomy" id="1219043"/>
    <lineage>
        <taxon>Bacteria</taxon>
        <taxon>Pseudomonadati</taxon>
        <taxon>Pseudomonadota</taxon>
        <taxon>Alphaproteobacteria</taxon>
        <taxon>Sphingomonadales</taxon>
        <taxon>Sphingomonadaceae</taxon>
        <taxon>Sphingomonas</taxon>
    </lineage>
</organism>
<dbReference type="STRING" id="1219043.SCH01S_32_00410"/>
<evidence type="ECO:0000256" key="1">
    <source>
        <dbReference type="SAM" id="Phobius"/>
    </source>
</evidence>
<dbReference type="AlphaFoldDB" id="A0A0E9MPM9"/>
<feature type="transmembrane region" description="Helical" evidence="1">
    <location>
        <begin position="70"/>
        <end position="87"/>
    </location>
</feature>
<dbReference type="RefSeq" id="WP_046348326.1">
    <property type="nucleotide sequence ID" value="NZ_BBWU01000032.1"/>
</dbReference>
<reference evidence="2 3" key="1">
    <citation type="submission" date="2015-04" db="EMBL/GenBank/DDBJ databases">
        <title>Whole genome shotgun sequence of Sphingomonas changbaiensis NBRC 104936.</title>
        <authorList>
            <person name="Katano-Makiyama Y."/>
            <person name="Hosoyama A."/>
            <person name="Hashimoto M."/>
            <person name="Noguchi M."/>
            <person name="Tsuchikane K."/>
            <person name="Ohji S."/>
            <person name="Yamazoe A."/>
            <person name="Ichikawa N."/>
            <person name="Kimura A."/>
            <person name="Fujita N."/>
        </authorList>
    </citation>
    <scope>NUCLEOTIDE SEQUENCE [LARGE SCALE GENOMIC DNA]</scope>
    <source>
        <strain evidence="2 3">NBRC 104936</strain>
    </source>
</reference>
<dbReference type="Pfam" id="PF06961">
    <property type="entry name" value="DUF1294"/>
    <property type="match status" value="1"/>
</dbReference>
<keyword evidence="3" id="KW-1185">Reference proteome</keyword>
<evidence type="ECO:0008006" key="4">
    <source>
        <dbReference type="Google" id="ProtNLM"/>
    </source>
</evidence>
<protein>
    <recommendedName>
        <fullName evidence="4">Cold shock protein</fullName>
    </recommendedName>
</protein>
<keyword evidence="1" id="KW-0472">Membrane</keyword>
<keyword evidence="1" id="KW-0812">Transmembrane</keyword>